<protein>
    <recommendedName>
        <fullName evidence="8 10">Man(5)GlcNAc(2)-PP-dolichol translocation protein RFT1</fullName>
    </recommendedName>
</protein>
<dbReference type="PANTHER" id="PTHR13117">
    <property type="entry name" value="ENDOPLASMIC RETICULUM MULTISPAN TRANSMEMBRANE PROTEIN-RELATED"/>
    <property type="match status" value="1"/>
</dbReference>
<keyword evidence="12" id="KW-1185">Reference proteome</keyword>
<dbReference type="EMBL" id="JASBNA010000007">
    <property type="protein sequence ID" value="KAK7690222.1"/>
    <property type="molecule type" value="Genomic_DNA"/>
</dbReference>
<sequence length="314" mass="34885">MNYFSSLSTKTQYFDTPLFKLSAAMTVQSVVKHFLTEGDKFVVSQLSPLSDQGGYAIASNYGSLVARIIFQPIEETSRVFFSKALSTTSDIPKEALESAANILVTILQMFTHLLLLLGTFGPPYLPLALSIVLPHRYLATSAPAILKVYVLYIPMMAFNGILEAFFASTATPDDLRKQSRWLLIFSVCFVGASVVFSQYLGLGDAGLVWANIVNLALRASYAWIFAQNFFTRRNAGQLVSLRGIAPPLPVSICFALCAIVTRCSYTWYHDRPLTIRGQLPHLVVGVGCVIGCLLACIIFERKRFQQIRVVFRRK</sequence>
<feature type="transmembrane region" description="Helical" evidence="10">
    <location>
        <begin position="102"/>
        <end position="125"/>
    </location>
</feature>
<evidence type="ECO:0000256" key="6">
    <source>
        <dbReference type="ARBA" id="ARBA00022989"/>
    </source>
</evidence>
<accession>A0AAW0GJZ1</accession>
<dbReference type="PANTHER" id="PTHR13117:SF5">
    <property type="entry name" value="PROTEIN RFT1 HOMOLOG"/>
    <property type="match status" value="1"/>
</dbReference>
<feature type="transmembrane region" description="Helical" evidence="10">
    <location>
        <begin position="145"/>
        <end position="169"/>
    </location>
</feature>
<comment type="pathway">
    <text evidence="2">Protein modification; protein glycosylation.</text>
</comment>
<reference evidence="11 12" key="1">
    <citation type="submission" date="2022-09" db="EMBL/GenBank/DDBJ databases">
        <authorList>
            <person name="Palmer J.M."/>
        </authorList>
    </citation>
    <scope>NUCLEOTIDE SEQUENCE [LARGE SCALE GENOMIC DNA]</scope>
    <source>
        <strain evidence="11 12">DSM 7382</strain>
    </source>
</reference>
<evidence type="ECO:0000256" key="1">
    <source>
        <dbReference type="ARBA" id="ARBA00004477"/>
    </source>
</evidence>
<evidence type="ECO:0000256" key="5">
    <source>
        <dbReference type="ARBA" id="ARBA00022824"/>
    </source>
</evidence>
<keyword evidence="5 10" id="KW-0256">Endoplasmic reticulum</keyword>
<keyword evidence="10" id="KW-0813">Transport</keyword>
<organism evidence="11 12">
    <name type="scientific">Cerrena zonata</name>
    <dbReference type="NCBI Taxonomy" id="2478898"/>
    <lineage>
        <taxon>Eukaryota</taxon>
        <taxon>Fungi</taxon>
        <taxon>Dikarya</taxon>
        <taxon>Basidiomycota</taxon>
        <taxon>Agaricomycotina</taxon>
        <taxon>Agaricomycetes</taxon>
        <taxon>Polyporales</taxon>
        <taxon>Cerrenaceae</taxon>
        <taxon>Cerrena</taxon>
    </lineage>
</organism>
<evidence type="ECO:0000256" key="10">
    <source>
        <dbReference type="RuleBase" id="RU365067"/>
    </source>
</evidence>
<comment type="subcellular location">
    <subcellularLocation>
        <location evidence="1 10">Endoplasmic reticulum membrane</location>
        <topology evidence="1 10">Multi-pass membrane protein</topology>
    </subcellularLocation>
</comment>
<dbReference type="GO" id="GO:0006488">
    <property type="term" value="P:dolichol-linked oligosaccharide biosynthetic process"/>
    <property type="evidence" value="ECO:0007669"/>
    <property type="project" value="InterPro"/>
</dbReference>
<evidence type="ECO:0000256" key="8">
    <source>
        <dbReference type="ARBA" id="ARBA00044793"/>
    </source>
</evidence>
<keyword evidence="4 10" id="KW-0812">Transmembrane</keyword>
<comment type="caution">
    <text evidence="11">The sequence shown here is derived from an EMBL/GenBank/DDBJ whole genome shotgun (WGS) entry which is preliminary data.</text>
</comment>
<evidence type="ECO:0000256" key="9">
    <source>
        <dbReference type="ARBA" id="ARBA00045912"/>
    </source>
</evidence>
<feature type="transmembrane region" description="Helical" evidence="10">
    <location>
        <begin position="206"/>
        <end position="226"/>
    </location>
</feature>
<evidence type="ECO:0000313" key="11">
    <source>
        <dbReference type="EMBL" id="KAK7690222.1"/>
    </source>
</evidence>
<evidence type="ECO:0000256" key="4">
    <source>
        <dbReference type="ARBA" id="ARBA00022692"/>
    </source>
</evidence>
<evidence type="ECO:0000256" key="3">
    <source>
        <dbReference type="ARBA" id="ARBA00010288"/>
    </source>
</evidence>
<evidence type="ECO:0000256" key="7">
    <source>
        <dbReference type="ARBA" id="ARBA00023136"/>
    </source>
</evidence>
<comment type="caution">
    <text evidence="10">Lacks conserved residue(s) required for the propagation of feature annotation.</text>
</comment>
<dbReference type="GO" id="GO:0005789">
    <property type="term" value="C:endoplasmic reticulum membrane"/>
    <property type="evidence" value="ECO:0007669"/>
    <property type="project" value="UniProtKB-SubCell"/>
</dbReference>
<dbReference type="Proteomes" id="UP001385951">
    <property type="component" value="Unassembled WGS sequence"/>
</dbReference>
<proteinExistence type="inferred from homology"/>
<feature type="transmembrane region" description="Helical" evidence="10">
    <location>
        <begin position="247"/>
        <end position="267"/>
    </location>
</feature>
<dbReference type="InterPro" id="IPR007594">
    <property type="entry name" value="RFT1"/>
</dbReference>
<evidence type="ECO:0000313" key="12">
    <source>
        <dbReference type="Proteomes" id="UP001385951"/>
    </source>
</evidence>
<name>A0AAW0GJZ1_9APHY</name>
<keyword evidence="6 10" id="KW-1133">Transmembrane helix</keyword>
<feature type="transmembrane region" description="Helical" evidence="10">
    <location>
        <begin position="279"/>
        <end position="299"/>
    </location>
</feature>
<gene>
    <name evidence="11" type="ORF">QCA50_006875</name>
</gene>
<dbReference type="AlphaFoldDB" id="A0AAW0GJZ1"/>
<keyword evidence="7 10" id="KW-0472">Membrane</keyword>
<dbReference type="Pfam" id="PF04506">
    <property type="entry name" value="Rft-1"/>
    <property type="match status" value="1"/>
</dbReference>
<feature type="transmembrane region" description="Helical" evidence="10">
    <location>
        <begin position="181"/>
        <end position="200"/>
    </location>
</feature>
<comment type="function">
    <text evidence="9 10">Intramembrane glycolipid transporter that operates in the biosynthetic pathway of dolichol-linked oligosaccharides, the glycan precursors employed in protein asparagine (N)-glycosylation. The sequential addition of sugars to dolichol pyrophosphate produces dolichol-linked oligosaccharides containing fourteen sugars, including two GlcNAcs, nine mannoses and three glucoses. Once assembled, the oligosaccharide is transferred from the lipid to nascent proteins by oligosaccharyltransferases. The assembly of dolichol-linked oligosaccharides begins on the cytosolic side of the endoplasmic reticulum membrane and finishes in its lumen. RFT1 could mediate the translocation of the cytosolically oriented intermediate DolPP-GlcNAc2Man5, produced by ALG11, into the ER lumen where dolichol-linked oligosaccharides assembly continues. However, the intramembrane lipid transporter activity could not be confirmed in vitro.</text>
</comment>
<dbReference type="GO" id="GO:0034203">
    <property type="term" value="P:glycolipid translocation"/>
    <property type="evidence" value="ECO:0007669"/>
    <property type="project" value="TreeGrafter"/>
</dbReference>
<evidence type="ECO:0000256" key="2">
    <source>
        <dbReference type="ARBA" id="ARBA00004922"/>
    </source>
</evidence>
<comment type="similarity">
    <text evidence="3 10">Belongs to the RFT1 family.</text>
</comment>